<evidence type="ECO:0000256" key="4">
    <source>
        <dbReference type="ARBA" id="ARBA00022692"/>
    </source>
</evidence>
<dbReference type="RefSeq" id="WP_058594383.1">
    <property type="nucleotide sequence ID" value="NZ_LDRK01000078.1"/>
</dbReference>
<dbReference type="AlphaFoldDB" id="A0A147EI04"/>
<feature type="transmembrane region" description="Helical" evidence="8">
    <location>
        <begin position="413"/>
        <end position="433"/>
    </location>
</feature>
<dbReference type="GO" id="GO:0005886">
    <property type="term" value="C:plasma membrane"/>
    <property type="evidence" value="ECO:0007669"/>
    <property type="project" value="TreeGrafter"/>
</dbReference>
<dbReference type="EMBL" id="LDRK01000078">
    <property type="protein sequence ID" value="KTR83937.1"/>
    <property type="molecule type" value="Genomic_DNA"/>
</dbReference>
<reference evidence="9 10" key="1">
    <citation type="journal article" date="2016" name="Front. Microbiol.">
        <title>Genomic Resource of Rice Seed Associated Bacteria.</title>
        <authorList>
            <person name="Midha S."/>
            <person name="Bansal K."/>
            <person name="Sharma S."/>
            <person name="Kumar N."/>
            <person name="Patil P.P."/>
            <person name="Chaudhry V."/>
            <person name="Patil P.B."/>
        </authorList>
    </citation>
    <scope>NUCLEOTIDE SEQUENCE [LARGE SCALE GENOMIC DNA]</scope>
    <source>
        <strain evidence="9 10">NS354</strain>
    </source>
</reference>
<dbReference type="PATRIC" id="fig|1079994.3.peg.2313"/>
<feature type="transmembrane region" description="Helical" evidence="8">
    <location>
        <begin position="186"/>
        <end position="211"/>
    </location>
</feature>
<feature type="transmembrane region" description="Helical" evidence="8">
    <location>
        <begin position="385"/>
        <end position="406"/>
    </location>
</feature>
<accession>A0A147EI04</accession>
<feature type="transmembrane region" description="Helical" evidence="8">
    <location>
        <begin position="155"/>
        <end position="174"/>
    </location>
</feature>
<evidence type="ECO:0000256" key="7">
    <source>
        <dbReference type="RuleBase" id="RU362091"/>
    </source>
</evidence>
<evidence type="ECO:0000256" key="6">
    <source>
        <dbReference type="ARBA" id="ARBA00023136"/>
    </source>
</evidence>
<dbReference type="InterPro" id="IPR050277">
    <property type="entry name" value="Sodium:Solute_Symporter"/>
</dbReference>
<feature type="transmembrane region" description="Helical" evidence="8">
    <location>
        <begin position="44"/>
        <end position="65"/>
    </location>
</feature>
<comment type="similarity">
    <text evidence="2 7">Belongs to the sodium:solute symporter (SSF) (TC 2.A.21) family.</text>
</comment>
<organism evidence="9 10">
    <name type="scientific">Leucobacter chromiiresistens</name>
    <dbReference type="NCBI Taxonomy" id="1079994"/>
    <lineage>
        <taxon>Bacteria</taxon>
        <taxon>Bacillati</taxon>
        <taxon>Actinomycetota</taxon>
        <taxon>Actinomycetes</taxon>
        <taxon>Micrococcales</taxon>
        <taxon>Microbacteriaceae</taxon>
        <taxon>Leucobacter</taxon>
    </lineage>
</organism>
<evidence type="ECO:0000256" key="5">
    <source>
        <dbReference type="ARBA" id="ARBA00022989"/>
    </source>
</evidence>
<feature type="transmembrane region" description="Helical" evidence="8">
    <location>
        <begin position="116"/>
        <end position="135"/>
    </location>
</feature>
<comment type="subcellular location">
    <subcellularLocation>
        <location evidence="1">Membrane</location>
        <topology evidence="1">Multi-pass membrane protein</topology>
    </subcellularLocation>
</comment>
<dbReference type="Gene3D" id="1.20.1730.10">
    <property type="entry name" value="Sodium/glucose cotransporter"/>
    <property type="match status" value="1"/>
</dbReference>
<dbReference type="InterPro" id="IPR001734">
    <property type="entry name" value="Na/solute_symporter"/>
</dbReference>
<feature type="transmembrane region" description="Helical" evidence="8">
    <location>
        <begin position="274"/>
        <end position="294"/>
    </location>
</feature>
<evidence type="ECO:0000256" key="2">
    <source>
        <dbReference type="ARBA" id="ARBA00006434"/>
    </source>
</evidence>
<dbReference type="OrthoDB" id="3636885at2"/>
<dbReference type="PANTHER" id="PTHR48086">
    <property type="entry name" value="SODIUM/PROLINE SYMPORTER-RELATED"/>
    <property type="match status" value="1"/>
</dbReference>
<feature type="transmembrane region" description="Helical" evidence="8">
    <location>
        <begin position="360"/>
        <end position="379"/>
    </location>
</feature>
<evidence type="ECO:0000256" key="8">
    <source>
        <dbReference type="SAM" id="Phobius"/>
    </source>
</evidence>
<keyword evidence="6 8" id="KW-0472">Membrane</keyword>
<sequence length="490" mass="51266">MTLSIMIVAGIVLIGALGVASRRRQKSMSTWTVGERSNPKWTSWFLQAGESLTTFSFLGLAGIAFGGGVSATFAVAYLTISWLGLYFVAPRIREFGQRRGYLTMGDFFEDRFRSRWLGRVVSVIGALALIPYLQLQITGLGLIVELATGSEGARGLSMVVASILVALFVAWSGLRGIARVAILKDVMMVVAMVVIAAGLIISFGGIPEIFAQIAREAPVLLTMQVDGYDPVFFITATLVTVIGSSFNTLPHLWPPVLAAKSGEVLRSNAKWLPIYQLVLFLPITVGLAAVLVLPADTTGNTVLLTMSGAILPDWLVGIVGIVAIAGASAAMVPASAIVMGISTLITRNVIGSMPAGRQMTVNYAVIVAATGLALAFGLVRSDIGALLLLTYGCTTQFAPAIAIALADRVRVGAWPIGLSIVTGSLTVAVITFAEIPIGSWDSGLIALAPNLAVLVVAEAVRRARGGRDVEQVAMPSPDRVAAAGSVSALS</sequence>
<feature type="transmembrane region" description="Helical" evidence="8">
    <location>
        <begin position="439"/>
        <end position="457"/>
    </location>
</feature>
<dbReference type="Proteomes" id="UP000070810">
    <property type="component" value="Unassembled WGS sequence"/>
</dbReference>
<feature type="transmembrane region" description="Helical" evidence="8">
    <location>
        <begin position="6"/>
        <end position="23"/>
    </location>
</feature>
<dbReference type="PANTHER" id="PTHR48086:SF8">
    <property type="entry name" value="MONOCARBOXYLIC ACID PERMEASE"/>
    <property type="match status" value="1"/>
</dbReference>
<keyword evidence="5 8" id="KW-1133">Transmembrane helix</keyword>
<protein>
    <submittedName>
        <fullName evidence="9">Sodium:solute symporter</fullName>
    </submittedName>
</protein>
<feature type="transmembrane region" description="Helical" evidence="8">
    <location>
        <begin position="231"/>
        <end position="253"/>
    </location>
</feature>
<evidence type="ECO:0000256" key="1">
    <source>
        <dbReference type="ARBA" id="ARBA00004141"/>
    </source>
</evidence>
<dbReference type="GO" id="GO:0022857">
    <property type="term" value="F:transmembrane transporter activity"/>
    <property type="evidence" value="ECO:0007669"/>
    <property type="project" value="InterPro"/>
</dbReference>
<comment type="caution">
    <text evidence="9">The sequence shown here is derived from an EMBL/GenBank/DDBJ whole genome shotgun (WGS) entry which is preliminary data.</text>
</comment>
<keyword evidence="4 8" id="KW-0812">Transmembrane</keyword>
<evidence type="ECO:0000313" key="9">
    <source>
        <dbReference type="EMBL" id="KTR83937.1"/>
    </source>
</evidence>
<evidence type="ECO:0000256" key="3">
    <source>
        <dbReference type="ARBA" id="ARBA00022448"/>
    </source>
</evidence>
<dbReference type="PROSITE" id="PS50283">
    <property type="entry name" value="NA_SOLUT_SYMP_3"/>
    <property type="match status" value="1"/>
</dbReference>
<proteinExistence type="inferred from homology"/>
<dbReference type="CDD" id="cd10322">
    <property type="entry name" value="SLC5sbd"/>
    <property type="match status" value="1"/>
</dbReference>
<dbReference type="InterPro" id="IPR038377">
    <property type="entry name" value="Na/Glc_symporter_sf"/>
</dbReference>
<gene>
    <name evidence="9" type="ORF">NS354_10175</name>
</gene>
<feature type="transmembrane region" description="Helical" evidence="8">
    <location>
        <begin position="314"/>
        <end position="339"/>
    </location>
</feature>
<feature type="transmembrane region" description="Helical" evidence="8">
    <location>
        <begin position="71"/>
        <end position="89"/>
    </location>
</feature>
<keyword evidence="10" id="KW-1185">Reference proteome</keyword>
<name>A0A147EI04_9MICO</name>
<evidence type="ECO:0000313" key="10">
    <source>
        <dbReference type="Proteomes" id="UP000070810"/>
    </source>
</evidence>
<keyword evidence="3" id="KW-0813">Transport</keyword>
<dbReference type="Pfam" id="PF00474">
    <property type="entry name" value="SSF"/>
    <property type="match status" value="1"/>
</dbReference>